<dbReference type="Pfam" id="PF02321">
    <property type="entry name" value="OEP"/>
    <property type="match status" value="2"/>
</dbReference>
<protein>
    <submittedName>
        <fullName evidence="9">TolC family protein</fullName>
    </submittedName>
</protein>
<reference evidence="9 10" key="1">
    <citation type="submission" date="2018-08" db="EMBL/GenBank/DDBJ databases">
        <title>Form III RuBisCO-mediated autotrophy in Thermodesulfobium bacteria.</title>
        <authorList>
            <person name="Toshchakov S.V."/>
            <person name="Kublanov I.V."/>
            <person name="Frolov E."/>
            <person name="Bonch-Osmolovskaya E.A."/>
            <person name="Tourova T.P."/>
            <person name="Chernych N.A."/>
            <person name="Lebedinsky A.V."/>
        </authorList>
    </citation>
    <scope>NUCLEOTIDE SEQUENCE [LARGE SCALE GENOMIC DNA]</scope>
    <source>
        <strain evidence="9 10">SR</strain>
    </source>
</reference>
<dbReference type="InterPro" id="IPR003423">
    <property type="entry name" value="OMP_efflux"/>
</dbReference>
<evidence type="ECO:0000256" key="2">
    <source>
        <dbReference type="ARBA" id="ARBA00007613"/>
    </source>
</evidence>
<accession>A0A3D8P6R2</accession>
<organism evidence="9 10">
    <name type="scientific">Ammonifex thiophilus</name>
    <dbReference type="NCBI Taxonomy" id="444093"/>
    <lineage>
        <taxon>Bacteria</taxon>
        <taxon>Bacillati</taxon>
        <taxon>Bacillota</taxon>
        <taxon>Clostridia</taxon>
        <taxon>Thermoanaerobacterales</taxon>
        <taxon>Thermoanaerobacteraceae</taxon>
        <taxon>Ammonifex</taxon>
    </lineage>
</organism>
<evidence type="ECO:0000256" key="4">
    <source>
        <dbReference type="ARBA" id="ARBA00022452"/>
    </source>
</evidence>
<dbReference type="Gene3D" id="1.20.1600.10">
    <property type="entry name" value="Outer membrane efflux proteins (OEP)"/>
    <property type="match status" value="2"/>
</dbReference>
<dbReference type="GO" id="GO:0009279">
    <property type="term" value="C:cell outer membrane"/>
    <property type="evidence" value="ECO:0007669"/>
    <property type="project" value="UniProtKB-SubCell"/>
</dbReference>
<comment type="subcellular location">
    <subcellularLocation>
        <location evidence="1">Cell outer membrane</location>
    </subcellularLocation>
</comment>
<dbReference type="InterPro" id="IPR051906">
    <property type="entry name" value="TolC-like"/>
</dbReference>
<feature type="coiled-coil region" evidence="8">
    <location>
        <begin position="287"/>
        <end position="352"/>
    </location>
</feature>
<dbReference type="GO" id="GO:0015288">
    <property type="term" value="F:porin activity"/>
    <property type="evidence" value="ECO:0007669"/>
    <property type="project" value="TreeGrafter"/>
</dbReference>
<keyword evidence="8" id="KW-0175">Coiled coil</keyword>
<gene>
    <name evidence="9" type="ORF">DXX99_00345</name>
</gene>
<evidence type="ECO:0000256" key="7">
    <source>
        <dbReference type="ARBA" id="ARBA00023237"/>
    </source>
</evidence>
<evidence type="ECO:0000256" key="5">
    <source>
        <dbReference type="ARBA" id="ARBA00022692"/>
    </source>
</evidence>
<evidence type="ECO:0000313" key="9">
    <source>
        <dbReference type="EMBL" id="RDV84542.1"/>
    </source>
</evidence>
<keyword evidence="5" id="KW-0812">Transmembrane</keyword>
<keyword evidence="4" id="KW-1134">Transmembrane beta strand</keyword>
<keyword evidence="3" id="KW-0813">Transport</keyword>
<dbReference type="PANTHER" id="PTHR30026">
    <property type="entry name" value="OUTER MEMBRANE PROTEIN TOLC"/>
    <property type="match status" value="1"/>
</dbReference>
<evidence type="ECO:0000256" key="3">
    <source>
        <dbReference type="ARBA" id="ARBA00022448"/>
    </source>
</evidence>
<evidence type="ECO:0000313" key="10">
    <source>
        <dbReference type="Proteomes" id="UP000256329"/>
    </source>
</evidence>
<evidence type="ECO:0000256" key="6">
    <source>
        <dbReference type="ARBA" id="ARBA00023136"/>
    </source>
</evidence>
<dbReference type="GO" id="GO:1990281">
    <property type="term" value="C:efflux pump complex"/>
    <property type="evidence" value="ECO:0007669"/>
    <property type="project" value="TreeGrafter"/>
</dbReference>
<dbReference type="OrthoDB" id="1803658at2"/>
<dbReference type="EMBL" id="QSLN01000001">
    <property type="protein sequence ID" value="RDV84542.1"/>
    <property type="molecule type" value="Genomic_DNA"/>
</dbReference>
<evidence type="ECO:0000256" key="1">
    <source>
        <dbReference type="ARBA" id="ARBA00004442"/>
    </source>
</evidence>
<name>A0A3D8P6R2_9THEO</name>
<proteinExistence type="inferred from homology"/>
<keyword evidence="7" id="KW-0998">Cell outer membrane</keyword>
<comment type="similarity">
    <text evidence="2">Belongs to the outer membrane factor (OMF) (TC 1.B.17) family.</text>
</comment>
<feature type="coiled-coil region" evidence="8">
    <location>
        <begin position="128"/>
        <end position="155"/>
    </location>
</feature>
<sequence>MRRWRLTALGTLLLLVSSLLAPFLAWGAESSQMSLSLAEAVQLAWQNSPDIRAAQAEVDKWWEQRKDAADVVEKMSYIPAAGPNVVPYADMAWVALLSTDAAWQMAKKNLEDKKQYLAVQVAQAYYDVLAAQTAYEQAKRQLELAERALSVARAAYWAGTATNFDLAKPEADAQAASKGLAAAKEALGKAYVVLNRLIGLPSDSRPVLTTRPPTENLKVESLDAEVSRALESSASIFALRKNVDIARWNVDYPYATGKYLKYNIATADLAASEQQLYAAQDVLKEKVHTTYRQIRSLEEQIQAQEAQVKAAEEAARLAKIRYEAGVAIKLEVDKAETALAEARAKLENLYCQHAAALAGWNYLTGRPVVNGT</sequence>
<dbReference type="SUPFAM" id="SSF56954">
    <property type="entry name" value="Outer membrane efflux proteins (OEP)"/>
    <property type="match status" value="1"/>
</dbReference>
<evidence type="ECO:0000256" key="8">
    <source>
        <dbReference type="SAM" id="Coils"/>
    </source>
</evidence>
<keyword evidence="10" id="KW-1185">Reference proteome</keyword>
<comment type="caution">
    <text evidence="9">The sequence shown here is derived from an EMBL/GenBank/DDBJ whole genome shotgun (WGS) entry which is preliminary data.</text>
</comment>
<dbReference type="PANTHER" id="PTHR30026:SF20">
    <property type="entry name" value="OUTER MEMBRANE PROTEIN TOLC"/>
    <property type="match status" value="1"/>
</dbReference>
<dbReference type="GO" id="GO:0015562">
    <property type="term" value="F:efflux transmembrane transporter activity"/>
    <property type="evidence" value="ECO:0007669"/>
    <property type="project" value="InterPro"/>
</dbReference>
<dbReference type="Proteomes" id="UP000256329">
    <property type="component" value="Unassembled WGS sequence"/>
</dbReference>
<dbReference type="RefSeq" id="WP_115791539.1">
    <property type="nucleotide sequence ID" value="NZ_QSLN01000001.1"/>
</dbReference>
<keyword evidence="6" id="KW-0472">Membrane</keyword>
<dbReference type="AlphaFoldDB" id="A0A3D8P6R2"/>